<dbReference type="Pfam" id="PF12973">
    <property type="entry name" value="Cupin_7"/>
    <property type="match status" value="1"/>
</dbReference>
<evidence type="ECO:0000259" key="1">
    <source>
        <dbReference type="Pfam" id="PF12973"/>
    </source>
</evidence>
<keyword evidence="3" id="KW-1185">Reference proteome</keyword>
<dbReference type="EMBL" id="FWFZ01000001">
    <property type="protein sequence ID" value="SLN15422.1"/>
    <property type="molecule type" value="Genomic_DNA"/>
</dbReference>
<dbReference type="RefSeq" id="WP_085877127.1">
    <property type="nucleotide sequence ID" value="NZ_FWFZ01000001.1"/>
</dbReference>
<evidence type="ECO:0000313" key="2">
    <source>
        <dbReference type="EMBL" id="SLN15422.1"/>
    </source>
</evidence>
<dbReference type="InterPro" id="IPR014710">
    <property type="entry name" value="RmlC-like_jellyroll"/>
</dbReference>
<evidence type="ECO:0000313" key="3">
    <source>
        <dbReference type="Proteomes" id="UP000193900"/>
    </source>
</evidence>
<proteinExistence type="predicted"/>
<dbReference type="Gene3D" id="2.60.120.10">
    <property type="entry name" value="Jelly Rolls"/>
    <property type="match status" value="1"/>
</dbReference>
<organism evidence="2 3">
    <name type="scientific">Roseisalinus antarcticus</name>
    <dbReference type="NCBI Taxonomy" id="254357"/>
    <lineage>
        <taxon>Bacteria</taxon>
        <taxon>Pseudomonadati</taxon>
        <taxon>Pseudomonadota</taxon>
        <taxon>Alphaproteobacteria</taxon>
        <taxon>Rhodobacterales</taxon>
        <taxon>Roseobacteraceae</taxon>
        <taxon>Roseisalinus</taxon>
    </lineage>
</organism>
<dbReference type="InterPro" id="IPR025979">
    <property type="entry name" value="ChrR-like_cupin_dom"/>
</dbReference>
<dbReference type="Proteomes" id="UP000193900">
    <property type="component" value="Unassembled WGS sequence"/>
</dbReference>
<sequence length="115" mass="12503">MSDSADVPTVFAGLLPDGWASMTFEPFREGVDICHLLRGAPALALLRYAKGASVPRHRHTGLETILVLSGSQSDDRGRYGAGALVLNPEGSVHRVWSEDGCTVLIQWERPVEFVD</sequence>
<accession>A0A1Y5RER6</accession>
<dbReference type="OrthoDB" id="9801227at2"/>
<dbReference type="AlphaFoldDB" id="A0A1Y5RER6"/>
<gene>
    <name evidence="2" type="ORF">ROA7023_00195</name>
</gene>
<feature type="domain" description="ChrR-like cupin" evidence="1">
    <location>
        <begin position="21"/>
        <end position="105"/>
    </location>
</feature>
<dbReference type="InterPro" id="IPR011051">
    <property type="entry name" value="RmlC_Cupin_sf"/>
</dbReference>
<dbReference type="SUPFAM" id="SSF51182">
    <property type="entry name" value="RmlC-like cupins"/>
    <property type="match status" value="1"/>
</dbReference>
<protein>
    <submittedName>
        <fullName evidence="2">ChrR Cupin-like domain protein</fullName>
    </submittedName>
</protein>
<name>A0A1Y5RER6_9RHOB</name>
<reference evidence="2 3" key="1">
    <citation type="submission" date="2017-03" db="EMBL/GenBank/DDBJ databases">
        <authorList>
            <person name="Afonso C.L."/>
            <person name="Miller P.J."/>
            <person name="Scott M.A."/>
            <person name="Spackman E."/>
            <person name="Goraichik I."/>
            <person name="Dimitrov K.M."/>
            <person name="Suarez D.L."/>
            <person name="Swayne D.E."/>
        </authorList>
    </citation>
    <scope>NUCLEOTIDE SEQUENCE [LARGE SCALE GENOMIC DNA]</scope>
    <source>
        <strain evidence="2 3">CECT 7023</strain>
    </source>
</reference>